<accession>A0ACC4BJG4</accession>
<dbReference type="EMBL" id="RCHU02000010">
    <property type="protein sequence ID" value="KAL3578242.1"/>
    <property type="molecule type" value="Genomic_DNA"/>
</dbReference>
<proteinExistence type="predicted"/>
<keyword evidence="2" id="KW-1185">Reference proteome</keyword>
<evidence type="ECO:0000313" key="2">
    <source>
        <dbReference type="Proteomes" id="UP000309997"/>
    </source>
</evidence>
<name>A0ACC4BJG4_POPAL</name>
<reference evidence="1 2" key="1">
    <citation type="journal article" date="2024" name="Plant Biotechnol. J.">
        <title>Genome and CRISPR/Cas9 system of a widespread forest tree (Populus alba) in the world.</title>
        <authorList>
            <person name="Liu Y.J."/>
            <person name="Jiang P.F."/>
            <person name="Han X.M."/>
            <person name="Li X.Y."/>
            <person name="Wang H.M."/>
            <person name="Wang Y.J."/>
            <person name="Wang X.X."/>
            <person name="Zeng Q.Y."/>
        </authorList>
    </citation>
    <scope>NUCLEOTIDE SEQUENCE [LARGE SCALE GENOMIC DNA]</scope>
    <source>
        <strain evidence="2">cv. PAL-ZL1</strain>
    </source>
</reference>
<gene>
    <name evidence="1" type="ORF">D5086_019746</name>
</gene>
<sequence>MAPKRKKSPSIDPQGIFSGMVVFLVETGVQSRRLQIWKQKLVQMGATTEERLSKKVTHVFAINSQALLQQLDGQLLKRFKPRVLLYEWLEDSLRSGEKVSEDQYHLLVDMEGENTKDKSLVLKLVNENTSSADELSPHNEKIKSDVKKFKSDAENKGLSEVPNSPGSSDSSPLSQTLTNPIPSSTLHSDLSLPYSPPDLNRSITEIFGKLINIYRALGDDRRSFSYYKAIPVVEKLPFKIESADQVKDLPGIGKSMQDHIQEIVTTGKLSKLEHFETDEKVRTISLFGEVWGIGPATALKFYEKGHRTLEDLKKEDSLTHSQKLGLEYFDDIKMRIPRHEVQEMELLLQKTGEEILPGVDILCGGSYRRGKASCGDLDIVITHPDGKSHKGFLTRYVKRLKDMKFLREDLIFSTHSEEGTDSGVDTYFGLCTYPGRELRHRIDFKVYPRDIYAFGLVAWTGNDVLNRRLRLLAESKGYRLDDTGLFPATQASGGKRGARASASLRFGNEKELKEISLRYSSDLQPSSSIINKAQTQPRRHICRAAEYKFPDPIPEFAVAETEKFKTHLSKKLTKKDIYGDSLEEVLGICTEIFSTFLHAEYGGPGTLLVTPFIDMADTVNEQGLPGGPEAARVAVKWAQAHVDNDWKEWTSGDSN</sequence>
<organism evidence="1 2">
    <name type="scientific">Populus alba</name>
    <name type="common">White poplar</name>
    <dbReference type="NCBI Taxonomy" id="43335"/>
    <lineage>
        <taxon>Eukaryota</taxon>
        <taxon>Viridiplantae</taxon>
        <taxon>Streptophyta</taxon>
        <taxon>Embryophyta</taxon>
        <taxon>Tracheophyta</taxon>
        <taxon>Spermatophyta</taxon>
        <taxon>Magnoliopsida</taxon>
        <taxon>eudicotyledons</taxon>
        <taxon>Gunneridae</taxon>
        <taxon>Pentapetalae</taxon>
        <taxon>rosids</taxon>
        <taxon>fabids</taxon>
        <taxon>Malpighiales</taxon>
        <taxon>Salicaceae</taxon>
        <taxon>Saliceae</taxon>
        <taxon>Populus</taxon>
    </lineage>
</organism>
<evidence type="ECO:0000313" key="1">
    <source>
        <dbReference type="EMBL" id="KAL3578242.1"/>
    </source>
</evidence>
<protein>
    <submittedName>
        <fullName evidence="1">Uncharacterized protein</fullName>
    </submittedName>
</protein>
<dbReference type="Proteomes" id="UP000309997">
    <property type="component" value="Unassembled WGS sequence"/>
</dbReference>
<comment type="caution">
    <text evidence="1">The sequence shown here is derived from an EMBL/GenBank/DDBJ whole genome shotgun (WGS) entry which is preliminary data.</text>
</comment>